<keyword evidence="7" id="KW-0375">Hydrogen ion transport</keyword>
<dbReference type="AlphaFoldDB" id="A0A0F9VSF2"/>
<dbReference type="EMBL" id="LAZR01000029">
    <property type="protein sequence ID" value="KKO02838.1"/>
    <property type="molecule type" value="Genomic_DNA"/>
</dbReference>
<dbReference type="CDD" id="cd06503">
    <property type="entry name" value="ATP-synt_Fo_b"/>
    <property type="match status" value="1"/>
</dbReference>
<reference evidence="14" key="1">
    <citation type="journal article" date="2015" name="Nature">
        <title>Complex archaea that bridge the gap between prokaryotes and eukaryotes.</title>
        <authorList>
            <person name="Spang A."/>
            <person name="Saw J.H."/>
            <person name="Jorgensen S.L."/>
            <person name="Zaremba-Niedzwiedzka K."/>
            <person name="Martijn J."/>
            <person name="Lind A.E."/>
            <person name="van Eijk R."/>
            <person name="Schleper C."/>
            <person name="Guy L."/>
            <person name="Ettema T.J."/>
        </authorList>
    </citation>
    <scope>NUCLEOTIDE SEQUENCE</scope>
</reference>
<evidence type="ECO:0000256" key="12">
    <source>
        <dbReference type="ARBA" id="ARBA00025198"/>
    </source>
</evidence>
<comment type="similarity">
    <text evidence="3">Belongs to the ATPase B chain family.</text>
</comment>
<dbReference type="PANTHER" id="PTHR33445:SF2">
    <property type="entry name" value="ATP SYNTHASE SUBUNIT B', CHLOROPLASTIC"/>
    <property type="match status" value="1"/>
</dbReference>
<evidence type="ECO:0000256" key="6">
    <source>
        <dbReference type="ARBA" id="ARBA00022692"/>
    </source>
</evidence>
<name>A0A0F9VSF2_9ZZZZ</name>
<dbReference type="GO" id="GO:0045259">
    <property type="term" value="C:proton-transporting ATP synthase complex"/>
    <property type="evidence" value="ECO:0007669"/>
    <property type="project" value="UniProtKB-KW"/>
</dbReference>
<gene>
    <name evidence="14" type="ORF">LCGC14_0102880</name>
</gene>
<evidence type="ECO:0000256" key="10">
    <source>
        <dbReference type="ARBA" id="ARBA00023136"/>
    </source>
</evidence>
<keyword evidence="10 13" id="KW-0472">Membrane</keyword>
<evidence type="ECO:0000313" key="14">
    <source>
        <dbReference type="EMBL" id="KKO02838.1"/>
    </source>
</evidence>
<proteinExistence type="inferred from homology"/>
<keyword evidence="5" id="KW-0138">CF(0)</keyword>
<feature type="transmembrane region" description="Helical" evidence="13">
    <location>
        <begin position="12"/>
        <end position="29"/>
    </location>
</feature>
<evidence type="ECO:0000256" key="2">
    <source>
        <dbReference type="ARBA" id="ARBA00004308"/>
    </source>
</evidence>
<evidence type="ECO:0000256" key="13">
    <source>
        <dbReference type="SAM" id="Phobius"/>
    </source>
</evidence>
<dbReference type="InterPro" id="IPR005864">
    <property type="entry name" value="ATP_synth_F0_bsu_bac"/>
</dbReference>
<accession>A0A0F9VSF2</accession>
<keyword evidence="6 13" id="KW-0812">Transmembrane</keyword>
<comment type="subcellular location">
    <subcellularLocation>
        <location evidence="2">Endomembrane system</location>
    </subcellularLocation>
    <subcellularLocation>
        <location evidence="1">Membrane</location>
        <topology evidence="1">Single-pass membrane protein</topology>
    </subcellularLocation>
</comment>
<sequence>MGDLFGKLGIDWKLLLFQVVNFLILLFLLKKFLYKPILNLLEKRQTKIRDGLKKAEESEREWQKIKKIKEKETMKAEEKAVQIIAKARQSAEAKEKEILENTSLKTEKMIEEAKINISMEREKITDEIKKEMAKYIILAAGKVLGRTLKEEDEKKIAEETLNALNKNA</sequence>
<dbReference type="Pfam" id="PF00430">
    <property type="entry name" value="ATP-synt_B"/>
    <property type="match status" value="1"/>
</dbReference>
<evidence type="ECO:0000256" key="11">
    <source>
        <dbReference type="ARBA" id="ARBA00023310"/>
    </source>
</evidence>
<evidence type="ECO:0000256" key="5">
    <source>
        <dbReference type="ARBA" id="ARBA00022547"/>
    </source>
</evidence>
<evidence type="ECO:0000256" key="1">
    <source>
        <dbReference type="ARBA" id="ARBA00004167"/>
    </source>
</evidence>
<dbReference type="GO" id="GO:0046961">
    <property type="term" value="F:proton-transporting ATPase activity, rotational mechanism"/>
    <property type="evidence" value="ECO:0007669"/>
    <property type="project" value="TreeGrafter"/>
</dbReference>
<dbReference type="InterPro" id="IPR050059">
    <property type="entry name" value="ATP_synthase_B_chain"/>
</dbReference>
<keyword evidence="11" id="KW-0066">ATP synthesis</keyword>
<evidence type="ECO:0000256" key="4">
    <source>
        <dbReference type="ARBA" id="ARBA00022448"/>
    </source>
</evidence>
<dbReference type="InterPro" id="IPR002146">
    <property type="entry name" value="ATP_synth_b/b'su_bac/chlpt"/>
</dbReference>
<evidence type="ECO:0000256" key="3">
    <source>
        <dbReference type="ARBA" id="ARBA00005513"/>
    </source>
</evidence>
<organism evidence="14">
    <name type="scientific">marine sediment metagenome</name>
    <dbReference type="NCBI Taxonomy" id="412755"/>
    <lineage>
        <taxon>unclassified sequences</taxon>
        <taxon>metagenomes</taxon>
        <taxon>ecological metagenomes</taxon>
    </lineage>
</organism>
<keyword evidence="9" id="KW-0406">Ion transport</keyword>
<dbReference type="Gene3D" id="6.10.250.1580">
    <property type="match status" value="1"/>
</dbReference>
<evidence type="ECO:0000256" key="8">
    <source>
        <dbReference type="ARBA" id="ARBA00022989"/>
    </source>
</evidence>
<dbReference type="GO" id="GO:0012505">
    <property type="term" value="C:endomembrane system"/>
    <property type="evidence" value="ECO:0007669"/>
    <property type="project" value="UniProtKB-SubCell"/>
</dbReference>
<dbReference type="NCBIfam" id="TIGR01144">
    <property type="entry name" value="ATP_synt_b"/>
    <property type="match status" value="1"/>
</dbReference>
<comment type="function">
    <text evidence="12">F(1)F(0) ATP synthase produces ATP from ADP in the presence of a proton or sodium gradient. F-type ATPases consist of two structural domains, F(1) containing the extramembraneous catalytic core and F(0) containing the membrane proton channel, linked together by a central stalk and a peripheral stalk. During catalysis, ATP synthesis in the catalytic domain of F(1) is coupled via a rotary mechanism of the central stalk subunits to proton translocation.</text>
</comment>
<dbReference type="HAMAP" id="MF_01398">
    <property type="entry name" value="ATP_synth_b_bprime"/>
    <property type="match status" value="1"/>
</dbReference>
<dbReference type="PANTHER" id="PTHR33445">
    <property type="entry name" value="ATP SYNTHASE SUBUNIT B', CHLOROPLASTIC"/>
    <property type="match status" value="1"/>
</dbReference>
<keyword evidence="8 13" id="KW-1133">Transmembrane helix</keyword>
<evidence type="ECO:0000256" key="7">
    <source>
        <dbReference type="ARBA" id="ARBA00022781"/>
    </source>
</evidence>
<keyword evidence="4" id="KW-0813">Transport</keyword>
<protein>
    <submittedName>
        <fullName evidence="14">Uncharacterized protein</fullName>
    </submittedName>
</protein>
<evidence type="ECO:0000256" key="9">
    <source>
        <dbReference type="ARBA" id="ARBA00023065"/>
    </source>
</evidence>
<dbReference type="GO" id="GO:0015986">
    <property type="term" value="P:proton motive force-driven ATP synthesis"/>
    <property type="evidence" value="ECO:0007669"/>
    <property type="project" value="InterPro"/>
</dbReference>
<comment type="caution">
    <text evidence="14">The sequence shown here is derived from an EMBL/GenBank/DDBJ whole genome shotgun (WGS) entry which is preliminary data.</text>
</comment>